<dbReference type="InterPro" id="IPR003593">
    <property type="entry name" value="AAA+_ATPase"/>
</dbReference>
<comment type="caution">
    <text evidence="11">The sequence shown here is derived from an EMBL/GenBank/DDBJ whole genome shotgun (WGS) entry which is preliminary data.</text>
</comment>
<dbReference type="GO" id="GO:0016887">
    <property type="term" value="F:ATP hydrolysis activity"/>
    <property type="evidence" value="ECO:0007669"/>
    <property type="project" value="InterPro"/>
</dbReference>
<dbReference type="PROSITE" id="PS00211">
    <property type="entry name" value="ABC_TRANSPORTER_1"/>
    <property type="match status" value="1"/>
</dbReference>
<evidence type="ECO:0000256" key="5">
    <source>
        <dbReference type="ARBA" id="ARBA00022741"/>
    </source>
</evidence>
<dbReference type="GO" id="GO:0005524">
    <property type="term" value="F:ATP binding"/>
    <property type="evidence" value="ECO:0007669"/>
    <property type="project" value="UniProtKB-KW"/>
</dbReference>
<keyword evidence="8 9" id="KW-0472">Membrane</keyword>
<feature type="transmembrane region" description="Helical" evidence="9">
    <location>
        <begin position="337"/>
        <end position="360"/>
    </location>
</feature>
<dbReference type="CDD" id="cd03263">
    <property type="entry name" value="ABC_subfamily_A"/>
    <property type="match status" value="1"/>
</dbReference>
<dbReference type="SMART" id="SM00382">
    <property type="entry name" value="AAA"/>
    <property type="match status" value="1"/>
</dbReference>
<organism evidence="11 12">
    <name type="scientific">Podila minutissima</name>
    <dbReference type="NCBI Taxonomy" id="64525"/>
    <lineage>
        <taxon>Eukaryota</taxon>
        <taxon>Fungi</taxon>
        <taxon>Fungi incertae sedis</taxon>
        <taxon>Mucoromycota</taxon>
        <taxon>Mortierellomycotina</taxon>
        <taxon>Mortierellomycetes</taxon>
        <taxon>Mortierellales</taxon>
        <taxon>Mortierellaceae</taxon>
        <taxon>Podila</taxon>
    </lineage>
</organism>
<proteinExistence type="inferred from homology"/>
<dbReference type="Pfam" id="PF12698">
    <property type="entry name" value="ABC2_membrane_3"/>
    <property type="match status" value="1"/>
</dbReference>
<dbReference type="PANTHER" id="PTHR19229">
    <property type="entry name" value="ATP-BINDING CASSETTE TRANSPORTER SUBFAMILY A ABCA"/>
    <property type="match status" value="1"/>
</dbReference>
<dbReference type="Pfam" id="PF00005">
    <property type="entry name" value="ABC_tran"/>
    <property type="match status" value="1"/>
</dbReference>
<dbReference type="EMBL" id="JAAAUY010000039">
    <property type="protein sequence ID" value="KAF9337040.1"/>
    <property type="molecule type" value="Genomic_DNA"/>
</dbReference>
<evidence type="ECO:0000256" key="1">
    <source>
        <dbReference type="ARBA" id="ARBA00004141"/>
    </source>
</evidence>
<dbReference type="PROSITE" id="PS50893">
    <property type="entry name" value="ABC_TRANSPORTER_2"/>
    <property type="match status" value="1"/>
</dbReference>
<dbReference type="InterPro" id="IPR027417">
    <property type="entry name" value="P-loop_NTPase"/>
</dbReference>
<evidence type="ECO:0000256" key="2">
    <source>
        <dbReference type="ARBA" id="ARBA00008869"/>
    </source>
</evidence>
<dbReference type="Proteomes" id="UP000696485">
    <property type="component" value="Unassembled WGS sequence"/>
</dbReference>
<dbReference type="GO" id="GO:0140359">
    <property type="term" value="F:ABC-type transporter activity"/>
    <property type="evidence" value="ECO:0007669"/>
    <property type="project" value="InterPro"/>
</dbReference>
<dbReference type="GO" id="GO:0016020">
    <property type="term" value="C:membrane"/>
    <property type="evidence" value="ECO:0007669"/>
    <property type="project" value="UniProtKB-SubCell"/>
</dbReference>
<keyword evidence="3" id="KW-0813">Transport</keyword>
<dbReference type="InterPro" id="IPR026082">
    <property type="entry name" value="ABCA"/>
</dbReference>
<keyword evidence="4 9" id="KW-0812">Transmembrane</keyword>
<evidence type="ECO:0000256" key="3">
    <source>
        <dbReference type="ARBA" id="ARBA00022448"/>
    </source>
</evidence>
<comment type="similarity">
    <text evidence="2">Belongs to the ABC transporter superfamily. ABCA family.</text>
</comment>
<feature type="transmembrane region" description="Helical" evidence="9">
    <location>
        <begin position="442"/>
        <end position="460"/>
    </location>
</feature>
<evidence type="ECO:0000313" key="12">
    <source>
        <dbReference type="Proteomes" id="UP000696485"/>
    </source>
</evidence>
<feature type="transmembrane region" description="Helical" evidence="9">
    <location>
        <begin position="545"/>
        <end position="562"/>
    </location>
</feature>
<dbReference type="AlphaFoldDB" id="A0A9P5SW79"/>
<keyword evidence="7 9" id="KW-1133">Transmembrane helix</keyword>
<evidence type="ECO:0000256" key="9">
    <source>
        <dbReference type="SAM" id="Phobius"/>
    </source>
</evidence>
<dbReference type="Gene3D" id="3.40.50.300">
    <property type="entry name" value="P-loop containing nucleotide triphosphate hydrolases"/>
    <property type="match status" value="1"/>
</dbReference>
<evidence type="ECO:0000256" key="6">
    <source>
        <dbReference type="ARBA" id="ARBA00022840"/>
    </source>
</evidence>
<evidence type="ECO:0000256" key="8">
    <source>
        <dbReference type="ARBA" id="ARBA00023136"/>
    </source>
</evidence>
<protein>
    <submittedName>
        <fullName evidence="11">ATP-binding cassette sub- A member 2</fullName>
    </submittedName>
</protein>
<keyword evidence="12" id="KW-1185">Reference proteome</keyword>
<keyword evidence="5" id="KW-0547">Nucleotide-binding</keyword>
<evidence type="ECO:0000256" key="4">
    <source>
        <dbReference type="ARBA" id="ARBA00022692"/>
    </source>
</evidence>
<reference evidence="11" key="1">
    <citation type="journal article" date="2020" name="Fungal Divers.">
        <title>Resolving the Mortierellaceae phylogeny through synthesis of multi-gene phylogenetics and phylogenomics.</title>
        <authorList>
            <person name="Vandepol N."/>
            <person name="Liber J."/>
            <person name="Desiro A."/>
            <person name="Na H."/>
            <person name="Kennedy M."/>
            <person name="Barry K."/>
            <person name="Grigoriev I.V."/>
            <person name="Miller A.N."/>
            <person name="O'Donnell K."/>
            <person name="Stajich J.E."/>
            <person name="Bonito G."/>
        </authorList>
    </citation>
    <scope>NUCLEOTIDE SEQUENCE</scope>
    <source>
        <strain evidence="11">NVP1</strain>
    </source>
</reference>
<dbReference type="InterPro" id="IPR003439">
    <property type="entry name" value="ABC_transporter-like_ATP-bd"/>
</dbReference>
<gene>
    <name evidence="11" type="primary">ABCA2</name>
    <name evidence="11" type="ORF">BG006_006515</name>
</gene>
<dbReference type="InterPro" id="IPR017871">
    <property type="entry name" value="ABC_transporter-like_CS"/>
</dbReference>
<dbReference type="SUPFAM" id="SSF52540">
    <property type="entry name" value="P-loop containing nucleoside triphosphate hydrolases"/>
    <property type="match status" value="1"/>
</dbReference>
<feature type="transmembrane region" description="Helical" evidence="9">
    <location>
        <begin position="372"/>
        <end position="391"/>
    </location>
</feature>
<feature type="domain" description="ABC transporter" evidence="10">
    <location>
        <begin position="561"/>
        <end position="823"/>
    </location>
</feature>
<feature type="transmembrane region" description="Helical" evidence="9">
    <location>
        <begin position="302"/>
        <end position="331"/>
    </location>
</feature>
<comment type="subcellular location">
    <subcellularLocation>
        <location evidence="1">Membrane</location>
        <topology evidence="1">Multi-pass membrane protein</topology>
    </subcellularLocation>
</comment>
<dbReference type="GO" id="GO:0005319">
    <property type="term" value="F:lipid transporter activity"/>
    <property type="evidence" value="ECO:0007669"/>
    <property type="project" value="TreeGrafter"/>
</dbReference>
<evidence type="ECO:0000313" key="11">
    <source>
        <dbReference type="EMBL" id="KAF9337040.1"/>
    </source>
</evidence>
<dbReference type="FunFam" id="3.40.50.300:FF:000335">
    <property type="entry name" value="ATP binding cassette subfamily A member 5"/>
    <property type="match status" value="1"/>
</dbReference>
<feature type="transmembrane region" description="Helical" evidence="9">
    <location>
        <begin position="263"/>
        <end position="281"/>
    </location>
</feature>
<dbReference type="PANTHER" id="PTHR19229:SF263">
    <property type="entry name" value="CHROMOSOME UNDETERMINED SCAFFOLD_17, WHOLE GENOME SHOTGUN SEQUENCE"/>
    <property type="match status" value="1"/>
</dbReference>
<evidence type="ECO:0000259" key="10">
    <source>
        <dbReference type="PROSITE" id="PS50893"/>
    </source>
</evidence>
<accession>A0A9P5SW79</accession>
<evidence type="ECO:0000256" key="7">
    <source>
        <dbReference type="ARBA" id="ARBA00022989"/>
    </source>
</evidence>
<name>A0A9P5SW79_9FUNG</name>
<sequence length="959" mass="105737">MDHNGETHGPSTASRLTAQMSYNVVSQPAAGQQLYALLIKNIRIRIRDLAQTLNALFQPVWMMLVLVFLHLSAKSASNHVDVKALPFLSVDTCKSTTDCTYFGYTGVPATDPIITEISGFLTASEPNTVVPKFYANEEAMQAAYDASPVNFVVGVVFLGPSTNLLKPTNPAVAPDQFQYTILANHTAWVYNEYLNSRFATAQAYVERAAINLRRKANGKPPLSSPLPLKTDPGVGTTGAGRTFLSYANFVGLGSSINGALNPYYVIFCYQAVWLGVLSIIVEEKKKKIRMAMSMMGMTQNAYLCSLWLMQNIQNLAICALMTFILVIGRIFTHSNAFIIWLVLVLFSFNATAIGTMASVIVPDPKKTSQVSFILLIIMVGAYGACAALAFGSGHSVTTTQETLLFLIPSVALGRSIQYITGLEDALGGVTFDNISEGPLARAIYMLAVDCILFYFLAWYLDAVFPGEFGHALPFDFFLRPSYWGVGVYHRADSNVVHSDLDQSRTSGKDRANADMFENFDLSRVPVEDRKIIQVKGMRKSFSTSIGWAYHIPLWGLFVRIFYPPNSSRKTGPFAGAQEQEVVAGLDLEVHRNEILGFLGHNGAGKTTSLSIIMGMVKPTTGTVIVNGNLLPGSEGVTHRDLDMRTLGEVQKQMGVCPQHDVLFETLTAWETIQLYAAIKGVKVTGRKSGSGKGDHSDKQLLDGYLEHLLEDVYLKEKKHERVSTFSGGMKRKLSVALAFLGDPKVVLLDEPTTGMDVFTRKQVWQLMQDSKAGRAILLTTHSMEEADALGDRIAILSHGHLQTLGSSLFLKNRFGLGYRLSLEKRRVMLADQHKQAVHVGDDEVVLFDEIRTTTLVQQYFPDATIEVNTATDITYVLPTTGSVEQLQGRSAQEYIQDRKAVLPTLFAHLDMEIKANRLGVKSVGLALTTLEEVFVSLQEKEEHEKLEKEELDKRNAANK</sequence>
<dbReference type="InterPro" id="IPR013525">
    <property type="entry name" value="ABC2_TM"/>
</dbReference>
<keyword evidence="6 11" id="KW-0067">ATP-binding</keyword>